<evidence type="ECO:0000313" key="2">
    <source>
        <dbReference type="Proteomes" id="UP000825598"/>
    </source>
</evidence>
<evidence type="ECO:0000313" key="1">
    <source>
        <dbReference type="EMBL" id="QZH66720.1"/>
    </source>
</evidence>
<reference evidence="1" key="1">
    <citation type="submission" date="2021-07" db="EMBL/GenBank/DDBJ databases">
        <title>Complete Genome Sequences of Mycobacterium farcinogenes Isolated from Clinical Specimens from Patients in Thailand.</title>
        <authorList>
            <person name="Sodsai P."/>
        </authorList>
    </citation>
    <scope>NUCLEOTIDE SEQUENCE</scope>
    <source>
        <strain evidence="1">BKK/CU-MFGFA-001</strain>
    </source>
</reference>
<accession>A0ACD1FIA5</accession>
<dbReference type="Proteomes" id="UP000825598">
    <property type="component" value="Chromosome"/>
</dbReference>
<gene>
    <name evidence="1" type="ORF">K6L26_03235</name>
</gene>
<protein>
    <submittedName>
        <fullName evidence="1">Helix-turn-helix domain-containing protein</fullName>
    </submittedName>
</protein>
<keyword evidence="2" id="KW-1185">Reference proteome</keyword>
<sequence>MKQRIGYRPAEIAAGTGFSLRTIQRKIADGELVAHKCGKAILVYPQDLQAWLDAMPTVADGAAA</sequence>
<organism evidence="1 2">
    <name type="scientific">Mycolicibacterium farcinogenes</name>
    <name type="common">Mycobacterium farcinogenes</name>
    <dbReference type="NCBI Taxonomy" id="1802"/>
    <lineage>
        <taxon>Bacteria</taxon>
        <taxon>Bacillati</taxon>
        <taxon>Actinomycetota</taxon>
        <taxon>Actinomycetes</taxon>
        <taxon>Mycobacteriales</taxon>
        <taxon>Mycobacteriaceae</taxon>
        <taxon>Mycolicibacterium</taxon>
    </lineage>
</organism>
<name>A0ACD1FIA5_MYCFR</name>
<dbReference type="EMBL" id="CP081673">
    <property type="protein sequence ID" value="QZH66720.1"/>
    <property type="molecule type" value="Genomic_DNA"/>
</dbReference>
<proteinExistence type="predicted"/>